<comment type="caution">
    <text evidence="1">The sequence shown here is derived from an EMBL/GenBank/DDBJ whole genome shotgun (WGS) entry which is preliminary data.</text>
</comment>
<organism evidence="1 2">
    <name type="scientific">Candidozyma auris</name>
    <name type="common">Yeast</name>
    <name type="synonym">Candida auris</name>
    <dbReference type="NCBI Taxonomy" id="498019"/>
    <lineage>
        <taxon>Eukaryota</taxon>
        <taxon>Fungi</taxon>
        <taxon>Dikarya</taxon>
        <taxon>Ascomycota</taxon>
        <taxon>Saccharomycotina</taxon>
        <taxon>Pichiomycetes</taxon>
        <taxon>Metschnikowiaceae</taxon>
        <taxon>Candidozyma</taxon>
    </lineage>
</organism>
<evidence type="ECO:0000313" key="2">
    <source>
        <dbReference type="Proteomes" id="UP000037122"/>
    </source>
</evidence>
<accession>A0A0L0P487</accession>
<gene>
    <name evidence="1" type="ORF">QG37_02077</name>
</gene>
<evidence type="ECO:0000313" key="1">
    <source>
        <dbReference type="EMBL" id="KNE01188.1"/>
    </source>
</evidence>
<name>A0A0L0P487_CANAR</name>
<dbReference type="EMBL" id="LGST01000016">
    <property type="protein sequence ID" value="KNE01188.1"/>
    <property type="molecule type" value="Genomic_DNA"/>
</dbReference>
<dbReference type="AlphaFoldDB" id="A0A0L0P487"/>
<dbReference type="VEuPathDB" id="FungiDB:QG37_02077"/>
<reference evidence="2" key="1">
    <citation type="journal article" date="2015" name="BMC Genomics">
        <title>Draft genome of a commonly misdiagnosed multidrug resistant pathogen Candida auris.</title>
        <authorList>
            <person name="Chatterjee S."/>
            <person name="Alampalli S.V."/>
            <person name="Nageshan R.K."/>
            <person name="Chettiar S.T."/>
            <person name="Joshi S."/>
            <person name="Tatu U.S."/>
        </authorList>
    </citation>
    <scope>NUCLEOTIDE SEQUENCE [LARGE SCALE GENOMIC DNA]</scope>
    <source>
        <strain evidence="2">6684</strain>
    </source>
</reference>
<sequence>MQFTHKADFFFSPTRFFFSALVREYDPRVGLASLVSVAICRSSWPVLFDKWLQKLWPVGHVCKSEEEQNIRIEKLYNRERNIAHIDSCLVILRQMAETFLYGPSHLTLLKFGGPNGSGRIHGKAGKW</sequence>
<protein>
    <submittedName>
        <fullName evidence="1">Uncharacterized protein</fullName>
    </submittedName>
</protein>
<dbReference type="Proteomes" id="UP000037122">
    <property type="component" value="Unassembled WGS sequence"/>
</dbReference>
<proteinExistence type="predicted"/>